<dbReference type="Gene3D" id="1.10.10.1940">
    <property type="match status" value="1"/>
</dbReference>
<dbReference type="AlphaFoldDB" id="A0A368H6J2"/>
<comment type="caution">
    <text evidence="1">Lacks conserved residue(s) required for the propagation of feature annotation.</text>
</comment>
<organism evidence="4 5">
    <name type="scientific">Ancylostoma caninum</name>
    <name type="common">Dog hookworm</name>
    <dbReference type="NCBI Taxonomy" id="29170"/>
    <lineage>
        <taxon>Eukaryota</taxon>
        <taxon>Metazoa</taxon>
        <taxon>Ecdysozoa</taxon>
        <taxon>Nematoda</taxon>
        <taxon>Chromadorea</taxon>
        <taxon>Rhabditida</taxon>
        <taxon>Rhabditina</taxon>
        <taxon>Rhabditomorpha</taxon>
        <taxon>Strongyloidea</taxon>
        <taxon>Ancylostomatidae</taxon>
        <taxon>Ancylostomatinae</taxon>
        <taxon>Ancylostoma</taxon>
    </lineage>
</organism>
<dbReference type="Pfam" id="PF01549">
    <property type="entry name" value="ShK"/>
    <property type="match status" value="1"/>
</dbReference>
<feature type="signal peptide" evidence="2">
    <location>
        <begin position="1"/>
        <end position="21"/>
    </location>
</feature>
<keyword evidence="5" id="KW-1185">Reference proteome</keyword>
<evidence type="ECO:0000256" key="1">
    <source>
        <dbReference type="PROSITE-ProRule" id="PRU01005"/>
    </source>
</evidence>
<keyword evidence="2" id="KW-0732">Signal</keyword>
<comment type="caution">
    <text evidence="4">The sequence shown here is derived from an EMBL/GenBank/DDBJ whole genome shotgun (WGS) entry which is preliminary data.</text>
</comment>
<evidence type="ECO:0000313" key="4">
    <source>
        <dbReference type="EMBL" id="RCN52216.1"/>
    </source>
</evidence>
<feature type="domain" description="ShKT" evidence="3">
    <location>
        <begin position="24"/>
        <end position="62"/>
    </location>
</feature>
<feature type="chain" id="PRO_5016605266" evidence="2">
    <location>
        <begin position="22"/>
        <end position="64"/>
    </location>
</feature>
<evidence type="ECO:0000259" key="3">
    <source>
        <dbReference type="PROSITE" id="PS51670"/>
    </source>
</evidence>
<evidence type="ECO:0000313" key="5">
    <source>
        <dbReference type="Proteomes" id="UP000252519"/>
    </source>
</evidence>
<dbReference type="PROSITE" id="PS51670">
    <property type="entry name" value="SHKT"/>
    <property type="match status" value="1"/>
</dbReference>
<protein>
    <submittedName>
        <fullName evidence="4">ShTK domain protein</fullName>
    </submittedName>
</protein>
<evidence type="ECO:0000256" key="2">
    <source>
        <dbReference type="SAM" id="SignalP"/>
    </source>
</evidence>
<dbReference type="EMBL" id="JOJR01000008">
    <property type="protein sequence ID" value="RCN52216.1"/>
    <property type="molecule type" value="Genomic_DNA"/>
</dbReference>
<dbReference type="Proteomes" id="UP000252519">
    <property type="component" value="Unassembled WGS sequence"/>
</dbReference>
<name>A0A368H6J2_ANCCA</name>
<accession>A0A368H6J2</accession>
<gene>
    <name evidence="4" type="ORF">ANCCAN_01648</name>
</gene>
<dbReference type="SMART" id="SM00254">
    <property type="entry name" value="ShKT"/>
    <property type="match status" value="1"/>
</dbReference>
<proteinExistence type="predicted"/>
<dbReference type="InterPro" id="IPR003582">
    <property type="entry name" value="ShKT_dom"/>
</dbReference>
<sequence length="64" mass="7160">MFLYALTLLLILNAFTQDVVAEACVDRVPAEVCKQIKEKGNCKDPAFEMIAKMHCAKTCGRCHQ</sequence>
<reference evidence="4 5" key="1">
    <citation type="submission" date="2014-10" db="EMBL/GenBank/DDBJ databases">
        <title>Draft genome of the hookworm Ancylostoma caninum.</title>
        <authorList>
            <person name="Mitreva M."/>
        </authorList>
    </citation>
    <scope>NUCLEOTIDE SEQUENCE [LARGE SCALE GENOMIC DNA]</scope>
    <source>
        <strain evidence="4 5">Baltimore</strain>
    </source>
</reference>